<feature type="transmembrane region" description="Helical" evidence="1">
    <location>
        <begin position="47"/>
        <end position="68"/>
    </location>
</feature>
<feature type="transmembrane region" description="Helical" evidence="1">
    <location>
        <begin position="451"/>
        <end position="468"/>
    </location>
</feature>
<gene>
    <name evidence="2" type="ORF">EF810_03840</name>
</gene>
<feature type="transmembrane region" description="Helical" evidence="1">
    <location>
        <begin position="315"/>
        <end position="338"/>
    </location>
</feature>
<evidence type="ECO:0000256" key="1">
    <source>
        <dbReference type="SAM" id="Phobius"/>
    </source>
</evidence>
<feature type="transmembrane region" description="Helical" evidence="1">
    <location>
        <begin position="267"/>
        <end position="286"/>
    </location>
</feature>
<feature type="transmembrane region" description="Helical" evidence="1">
    <location>
        <begin position="350"/>
        <end position="370"/>
    </location>
</feature>
<sequence length="622" mass="69554">MCARNMIILFSRFRVIIAALSIAIFLLVFNTANLCYHSTSSAWLVDISFWLLSIGSIVAGLLDLSLFWRKTPLLSTLLLTIAGTGIVLFARISSTIYSLIETSFYTQPIGGSIVDNTSYRLVSISIFGSFMVLASTAISTLYKEHDVFHRSPTLYSLVHGKSINLTLLSFFIGFVTRLYPELKYQNPIGWDTLEYISVARDFSYQPKVLTTYIWLGGWRNLPPLLTWISGLLALGGIDPWIFFKIYPPVAMGVMSMLTASIAYKLSNSRWVALASSLLTAFNPYILGQSQQWHRHVLGIIVLLAYLCEAKPLRRAITLAIASLSYELSAVIALFLSIAEMLNERKGILRKGMFLLSAALSLLALLWYVGFPHMPVMAVTQSGIYVAGTAEYHPESTLRYTITCILLLSPALAVIPIWKFMDWRPKLSIAVLLTAFLLPALSVIAPVEQHRWFTMLLTLITPYTVAGLARLSGRFLALATLVVVVLGSAYPFTEYGFSHFEWPAASIAPAEGYPWKMEPMITNITDIKNAAEIINKDVVLVGLYLYPQLHLYIRNPVNITVVDQNPTLITAVSYAISKNLSRVLVVTTMNLSEQLEEFNNTIRCEALYRGRTLSVYAVEMRRQ</sequence>
<feature type="transmembrane region" description="Helical" evidence="1">
    <location>
        <begin position="77"/>
        <end position="100"/>
    </location>
</feature>
<name>A0A520KL96_9CREN</name>
<protein>
    <recommendedName>
        <fullName evidence="4">Glycosyltransferase RgtA/B/C/D-like domain-containing protein</fullName>
    </recommendedName>
</protein>
<feature type="transmembrane region" description="Helical" evidence="1">
    <location>
        <begin position="120"/>
        <end position="142"/>
    </location>
</feature>
<comment type="caution">
    <text evidence="2">The sequence shown here is derived from an EMBL/GenBank/DDBJ whole genome shotgun (WGS) entry which is preliminary data.</text>
</comment>
<feature type="transmembrane region" description="Helical" evidence="1">
    <location>
        <begin position="474"/>
        <end position="492"/>
    </location>
</feature>
<accession>A0A520KL96</accession>
<keyword evidence="1" id="KW-1133">Transmembrane helix</keyword>
<keyword evidence="1" id="KW-0812">Transmembrane</keyword>
<feature type="transmembrane region" description="Helical" evidence="1">
    <location>
        <begin position="163"/>
        <end position="180"/>
    </location>
</feature>
<feature type="transmembrane region" description="Helical" evidence="1">
    <location>
        <begin position="426"/>
        <end position="444"/>
    </location>
</feature>
<proteinExistence type="predicted"/>
<evidence type="ECO:0008006" key="4">
    <source>
        <dbReference type="Google" id="ProtNLM"/>
    </source>
</evidence>
<organism evidence="2 3">
    <name type="scientific">Candidatus Methanodesulfokora washburnensis</name>
    <dbReference type="NCBI Taxonomy" id="2478471"/>
    <lineage>
        <taxon>Archaea</taxon>
        <taxon>Thermoproteota</taxon>
        <taxon>Candidatus Korarchaeia</taxon>
        <taxon>Candidatus Korarchaeia incertae sedis</taxon>
        <taxon>Candidatus Methanodesulfokora</taxon>
    </lineage>
</organism>
<dbReference type="EMBL" id="RXII01000059">
    <property type="protein sequence ID" value="RZN62016.1"/>
    <property type="molecule type" value="Genomic_DNA"/>
</dbReference>
<reference evidence="2 3" key="1">
    <citation type="journal article" date="2019" name="Nat. Microbiol.">
        <title>Wide diversity of methane and short-chain alkane metabolisms in uncultured archaea.</title>
        <authorList>
            <person name="Borrel G."/>
            <person name="Adam P.S."/>
            <person name="McKay L.J."/>
            <person name="Chen L.X."/>
            <person name="Sierra-Garcia I.N."/>
            <person name="Sieber C.M."/>
            <person name="Letourneur Q."/>
            <person name="Ghozlane A."/>
            <person name="Andersen G.L."/>
            <person name="Li W.J."/>
            <person name="Hallam S.J."/>
            <person name="Muyzer G."/>
            <person name="de Oliveira V.M."/>
            <person name="Inskeep W.P."/>
            <person name="Banfield J.F."/>
            <person name="Gribaldo S."/>
        </authorList>
    </citation>
    <scope>NUCLEOTIDE SEQUENCE [LARGE SCALE GENOMIC DNA]</scope>
    <source>
        <strain evidence="2">NM4</strain>
    </source>
</reference>
<dbReference type="AlphaFoldDB" id="A0A520KL96"/>
<evidence type="ECO:0000313" key="2">
    <source>
        <dbReference type="EMBL" id="RZN62016.1"/>
    </source>
</evidence>
<evidence type="ECO:0000313" key="3">
    <source>
        <dbReference type="Proteomes" id="UP000316217"/>
    </source>
</evidence>
<keyword evidence="1" id="KW-0472">Membrane</keyword>
<feature type="transmembrane region" description="Helical" evidence="1">
    <location>
        <begin position="399"/>
        <end position="420"/>
    </location>
</feature>
<dbReference type="Proteomes" id="UP000316217">
    <property type="component" value="Unassembled WGS sequence"/>
</dbReference>